<evidence type="ECO:0000313" key="2">
    <source>
        <dbReference type="Proteomes" id="UP001642380"/>
    </source>
</evidence>
<name>A0ABC8QJN4_9VIRU</name>
<organism evidence="1 2">
    <name type="scientific">Cotesia congregata filamentous virus 1</name>
    <dbReference type="NCBI Taxonomy" id="3064291"/>
    <lineage>
        <taxon>Viruses</taxon>
        <taxon>Viruses incertae sedis</taxon>
        <taxon>Naldaviricetes</taxon>
        <taxon>Lefavirales</taxon>
        <taxon>Filamentoviridae</taxon>
        <taxon>Betafilamentovirus</taxon>
        <taxon>Betafilamentovirus cocongregatae</taxon>
    </lineage>
</organism>
<dbReference type="Proteomes" id="UP001642380">
    <property type="component" value="Unassembled WGS sequence"/>
</dbReference>
<sequence>MSFFFRYMTSYNECVEEAASEGGLEFTICEKNTLSAELNHVYDTVKFYNHDLFSKAFYLQRSYTACVYISSTDVHVCNAFPVMLGSDLDLRLLHKVQGHHGAAATDQDESLCSCRVDVKKYNTDAVHLKGGAAAYAEILKNNHFLTTTLHSVEYFSQVYGYFLIGGRLAWIPNVLVNNREFIHKMALKSVNNRKRRFFVFKCKPTGTGSGGGGVIKKKATVRPVSSVNFLKYIYTSDYKGHLITLSRDINETYTLVHRNHFGSETIDRLDESLFNLNIPAAMMDRRLSSIIAVFEDVAAGLEDLDKLQNKIIYTPVMLLNMLLRLLAVDPKSAVRVVCTGNWYSLCSATTQFVLNTQAYKKRMPEAPSKNFIIKHYKKLSSGSDRKSNTDSVTIKPDPVSNAYKKPTASNVGSREKFLYVGRAAIANLSTQVIPTHANGFLCPLDRGTNLDSFNKQYVLLPDVEIFTFHHQTKLGLAPLADVLRSLIAKGYAVRQQQHLNRRIVINGGLPTEYALVESLDFIKFFLFVKRLNRHIEVAQYGNRVVMLNSLEGMPFKLVNFNYLPFPLAFSPYELEKYFETFGSFYSLFCPICPPSLMGDLTYLKMCKILYSLNYLKNLVVDVRNFPLVLFTDCSHGWFMYNPHTASDGTNCIESNAIATKTLIMVEPMCTQDGYLMNPETNKVLYFFSSRFSIHIQYTNEDNVFLTPNEALKIETHLLANNASIFIYLGEIQNRLNKLNIIKNHNICVASFDLGNGNFSHHLYVYIEQFCGHAPLYPALIRSIATIYPDGVQAKKTILQIECYFQYVVNTYDGKKITNLCGSKGLVNENLNFKKKLKNYTNATMPDVIVSPFSVLSRAPVPQILEMLDESERQGSTMVAGTNNANVLANSGFQHRNTTFMRFDNHTTNMLGTNGCFRTLYTIIQNSFPKAEQFTHLPQKNREIFQLLPCLKKSITLTVPETGDRIQIP</sequence>
<reference evidence="1 2" key="1">
    <citation type="submission" date="2024-01" db="EMBL/GenBank/DDBJ databases">
        <authorList>
            <person name="Guinet B."/>
        </authorList>
    </citation>
    <scope>NUCLEOTIDE SEQUENCE [LARGE SCALE GENOMIC DNA]</scope>
</reference>
<proteinExistence type="predicted"/>
<evidence type="ECO:0000313" key="1">
    <source>
        <dbReference type="EMBL" id="CAJ2002099.1"/>
    </source>
</evidence>
<accession>A0ABC8QJN4</accession>
<comment type="caution">
    <text evidence="1">The sequence shown here is derived from an EMBL/GenBank/DDBJ whole genome shotgun (WGS) entry which is preliminary data.</text>
</comment>
<dbReference type="EMBL" id="CAUOPR010000001">
    <property type="protein sequence ID" value="CAJ2002099.1"/>
    <property type="molecule type" value="Genomic_DNA"/>
</dbReference>
<gene>
    <name evidence="1" type="ORF">CCFV1_ORF053</name>
</gene>
<keyword evidence="2" id="KW-1185">Reference proteome</keyword>
<protein>
    <submittedName>
        <fullName evidence="1">RNA polymerase subunit lef-8</fullName>
    </submittedName>
</protein>